<keyword evidence="8" id="KW-1133">Transmembrane helix</keyword>
<dbReference type="GO" id="GO:0046983">
    <property type="term" value="F:protein dimerization activity"/>
    <property type="evidence" value="ECO:0007669"/>
    <property type="project" value="InterPro"/>
</dbReference>
<dbReference type="Pfam" id="PF02518">
    <property type="entry name" value="HATPase_c"/>
    <property type="match status" value="1"/>
</dbReference>
<dbReference type="PANTHER" id="PTHR24421">
    <property type="entry name" value="NITRATE/NITRITE SENSOR PROTEIN NARX-RELATED"/>
    <property type="match status" value="1"/>
</dbReference>
<dbReference type="PANTHER" id="PTHR24421:SF10">
    <property type="entry name" value="NITRATE_NITRITE SENSOR PROTEIN NARQ"/>
    <property type="match status" value="1"/>
</dbReference>
<dbReference type="EC" id="2.7.13.3" evidence="2"/>
<sequence length="321" mass="34089">MRLPSHLPLFWTVCLINGVVFVVGALVLVLSPASVSADPVSSEIVVIVIGLAVMLLTNALLIRWALAPLQRLITRLEGIDDLAPTRLPEEGSGPVRGIAEGVNGLMVRLAEERRAGDARALAAQEAERHRIAQELHDEVGQSLTVVLLGLKQLERQAPAELVPELGAVRESARAGLDDVRRVARRLRPGVLEDLGLTSALAALATDFADHSAASVRRAFAPGLPALSPEAEVVVYRVAQEALTNAARHADAQAVELSLQKLGDSVVLEVRDDGRGFEGLADGSGLMGMRERAALVRAELSVISRPRHGTTVRLKVPVGGQA</sequence>
<dbReference type="SUPFAM" id="SSF55874">
    <property type="entry name" value="ATPase domain of HSP90 chaperone/DNA topoisomerase II/histidine kinase"/>
    <property type="match status" value="1"/>
</dbReference>
<evidence type="ECO:0000256" key="5">
    <source>
        <dbReference type="ARBA" id="ARBA00022741"/>
    </source>
</evidence>
<dbReference type="InterPro" id="IPR036890">
    <property type="entry name" value="HATPase_C_sf"/>
</dbReference>
<reference evidence="10" key="1">
    <citation type="submission" date="2015-08" db="EMBL/GenBank/DDBJ databases">
        <authorList>
            <person name="Babu N.S."/>
            <person name="Beckwith C.J."/>
            <person name="Beseler K.G."/>
            <person name="Brison A."/>
            <person name="Carone J.V."/>
            <person name="Caskin T.P."/>
            <person name="Diamond M."/>
            <person name="Durham M.E."/>
            <person name="Foxe J.M."/>
            <person name="Go M."/>
            <person name="Henderson B.A."/>
            <person name="Jones I.B."/>
            <person name="McGettigan J.A."/>
            <person name="Micheletti S.J."/>
            <person name="Nasrallah M.E."/>
            <person name="Ortiz D."/>
            <person name="Piller C.R."/>
            <person name="Privatt S.R."/>
            <person name="Schneider S.L."/>
            <person name="Sharp S."/>
            <person name="Smith T.C."/>
            <person name="Stanton J.D."/>
            <person name="Ullery H.E."/>
            <person name="Wilson R.J."/>
            <person name="Serrano M.G."/>
            <person name="Buck G."/>
            <person name="Lee V."/>
            <person name="Wang Y."/>
            <person name="Carvalho R."/>
            <person name="Voegtly L."/>
            <person name="Shi R."/>
            <person name="Duckworth R."/>
            <person name="Johnson A."/>
            <person name="Loviza R."/>
            <person name="Walstead R."/>
            <person name="Shah Z."/>
            <person name="Kiflezghi M."/>
            <person name="Wade K."/>
            <person name="Ball S.L."/>
            <person name="Bradley K.W."/>
            <person name="Asai D.J."/>
            <person name="Bowman C.A."/>
            <person name="Russell D.A."/>
            <person name="Pope W.H."/>
            <person name="Jacobs-Sera D."/>
            <person name="Hendrix R.W."/>
            <person name="Hatfull G.F."/>
        </authorList>
    </citation>
    <scope>NUCLEOTIDE SEQUENCE</scope>
</reference>
<evidence type="ECO:0000256" key="7">
    <source>
        <dbReference type="ARBA" id="ARBA00022840"/>
    </source>
</evidence>
<keyword evidence="7" id="KW-0067">ATP-binding</keyword>
<evidence type="ECO:0000256" key="2">
    <source>
        <dbReference type="ARBA" id="ARBA00012438"/>
    </source>
</evidence>
<keyword evidence="6 10" id="KW-0418">Kinase</keyword>
<dbReference type="SMART" id="SM00387">
    <property type="entry name" value="HATPase_c"/>
    <property type="match status" value="1"/>
</dbReference>
<keyword evidence="3" id="KW-0597">Phosphoprotein</keyword>
<dbReference type="EMBL" id="CZKB01000014">
    <property type="protein sequence ID" value="CUR60473.1"/>
    <property type="molecule type" value="Genomic_DNA"/>
</dbReference>
<keyword evidence="8" id="KW-0812">Transmembrane</keyword>
<keyword evidence="5" id="KW-0547">Nucleotide-binding</keyword>
<dbReference type="Pfam" id="PF07730">
    <property type="entry name" value="HisKA_3"/>
    <property type="match status" value="1"/>
</dbReference>
<dbReference type="InterPro" id="IPR003594">
    <property type="entry name" value="HATPase_dom"/>
</dbReference>
<keyword evidence="8" id="KW-0472">Membrane</keyword>
<feature type="transmembrane region" description="Helical" evidence="8">
    <location>
        <begin position="44"/>
        <end position="66"/>
    </location>
</feature>
<gene>
    <name evidence="10" type="ORF">NOCA1210123</name>
</gene>
<organism evidence="10">
    <name type="scientific">metagenome</name>
    <dbReference type="NCBI Taxonomy" id="256318"/>
    <lineage>
        <taxon>unclassified sequences</taxon>
        <taxon>metagenomes</taxon>
    </lineage>
</organism>
<comment type="catalytic activity">
    <reaction evidence="1">
        <text>ATP + protein L-histidine = ADP + protein N-phospho-L-histidine.</text>
        <dbReference type="EC" id="2.7.13.3"/>
    </reaction>
</comment>
<dbReference type="GO" id="GO:0000155">
    <property type="term" value="F:phosphorelay sensor kinase activity"/>
    <property type="evidence" value="ECO:0007669"/>
    <property type="project" value="InterPro"/>
</dbReference>
<dbReference type="CDD" id="cd16917">
    <property type="entry name" value="HATPase_UhpB-NarQ-NarX-like"/>
    <property type="match status" value="1"/>
</dbReference>
<dbReference type="InterPro" id="IPR011712">
    <property type="entry name" value="Sig_transdc_His_kin_sub3_dim/P"/>
</dbReference>
<dbReference type="Gene3D" id="1.20.5.1930">
    <property type="match status" value="1"/>
</dbReference>
<evidence type="ECO:0000256" key="1">
    <source>
        <dbReference type="ARBA" id="ARBA00000085"/>
    </source>
</evidence>
<evidence type="ECO:0000256" key="8">
    <source>
        <dbReference type="SAM" id="Phobius"/>
    </source>
</evidence>
<protein>
    <recommendedName>
        <fullName evidence="2">histidine kinase</fullName>
        <ecNumber evidence="2">2.7.13.3</ecNumber>
    </recommendedName>
</protein>
<dbReference type="AlphaFoldDB" id="A0A2P2CET6"/>
<evidence type="ECO:0000259" key="9">
    <source>
        <dbReference type="SMART" id="SM00387"/>
    </source>
</evidence>
<evidence type="ECO:0000256" key="6">
    <source>
        <dbReference type="ARBA" id="ARBA00022777"/>
    </source>
</evidence>
<evidence type="ECO:0000256" key="4">
    <source>
        <dbReference type="ARBA" id="ARBA00022679"/>
    </source>
</evidence>
<evidence type="ECO:0000313" key="10">
    <source>
        <dbReference type="EMBL" id="CUR60473.1"/>
    </source>
</evidence>
<dbReference type="InterPro" id="IPR050482">
    <property type="entry name" value="Sensor_HK_TwoCompSys"/>
</dbReference>
<dbReference type="GO" id="GO:0005524">
    <property type="term" value="F:ATP binding"/>
    <property type="evidence" value="ECO:0007669"/>
    <property type="project" value="UniProtKB-KW"/>
</dbReference>
<dbReference type="GO" id="GO:0016020">
    <property type="term" value="C:membrane"/>
    <property type="evidence" value="ECO:0007669"/>
    <property type="project" value="InterPro"/>
</dbReference>
<feature type="domain" description="Histidine kinase/HSP90-like ATPase" evidence="9">
    <location>
        <begin position="229"/>
        <end position="319"/>
    </location>
</feature>
<dbReference type="Gene3D" id="3.30.565.10">
    <property type="entry name" value="Histidine kinase-like ATPase, C-terminal domain"/>
    <property type="match status" value="1"/>
</dbReference>
<evidence type="ECO:0000256" key="3">
    <source>
        <dbReference type="ARBA" id="ARBA00022553"/>
    </source>
</evidence>
<accession>A0A2P2CET6</accession>
<proteinExistence type="predicted"/>
<feature type="transmembrane region" description="Helical" evidence="8">
    <location>
        <begin position="7"/>
        <end position="32"/>
    </location>
</feature>
<name>A0A2P2CET6_9ZZZZ</name>
<keyword evidence="4" id="KW-0808">Transferase</keyword>